<evidence type="ECO:0000313" key="2">
    <source>
        <dbReference type="Proteomes" id="UP000192674"/>
    </source>
</evidence>
<protein>
    <submittedName>
        <fullName evidence="1">Uncharacterized protein</fullName>
    </submittedName>
</protein>
<name>A0A1W2FJ45_KIBAR</name>
<organism evidence="1 2">
    <name type="scientific">Kibdelosporangium aridum</name>
    <dbReference type="NCBI Taxonomy" id="2030"/>
    <lineage>
        <taxon>Bacteria</taxon>
        <taxon>Bacillati</taxon>
        <taxon>Actinomycetota</taxon>
        <taxon>Actinomycetes</taxon>
        <taxon>Pseudonocardiales</taxon>
        <taxon>Pseudonocardiaceae</taxon>
        <taxon>Kibdelosporangium</taxon>
    </lineage>
</organism>
<dbReference type="RefSeq" id="WP_260479264.1">
    <property type="nucleotide sequence ID" value="NZ_FWXV01000007.1"/>
</dbReference>
<dbReference type="Proteomes" id="UP000192674">
    <property type="component" value="Unassembled WGS sequence"/>
</dbReference>
<dbReference type="AlphaFoldDB" id="A0A1W2FJ45"/>
<accession>A0A1W2FJ45</accession>
<dbReference type="EMBL" id="FWXV01000007">
    <property type="protein sequence ID" value="SMD21702.1"/>
    <property type="molecule type" value="Genomic_DNA"/>
</dbReference>
<gene>
    <name evidence="1" type="ORF">SAMN05661093_06986</name>
</gene>
<keyword evidence="2" id="KW-1185">Reference proteome</keyword>
<sequence>MTAMRDRVSIEEETEASYELELPVQLDDDDYFEPTIVRGRE</sequence>
<evidence type="ECO:0000313" key="1">
    <source>
        <dbReference type="EMBL" id="SMD21702.1"/>
    </source>
</evidence>
<reference evidence="1 2" key="1">
    <citation type="submission" date="2017-04" db="EMBL/GenBank/DDBJ databases">
        <authorList>
            <person name="Afonso C.L."/>
            <person name="Miller P.J."/>
            <person name="Scott M.A."/>
            <person name="Spackman E."/>
            <person name="Goraichik I."/>
            <person name="Dimitrov K.M."/>
            <person name="Suarez D.L."/>
            <person name="Swayne D.E."/>
        </authorList>
    </citation>
    <scope>NUCLEOTIDE SEQUENCE [LARGE SCALE GENOMIC DNA]</scope>
    <source>
        <strain evidence="1 2">DSM 43828</strain>
    </source>
</reference>
<proteinExistence type="predicted"/>